<dbReference type="SUPFAM" id="SSF159672">
    <property type="entry name" value="CbiG N-terminal domain-like"/>
    <property type="match status" value="1"/>
</dbReference>
<sequence>MKIACFTFTRQGSLLAEKLAEDLGDPVELFTKEHYKAQLPRVFEEFQGIIFISSTGIAVRLSAAFLQDKTCDPAIVVVDDLGRYAISLLSGHLGGANRLAEKIAGVLACQPIVTTASDGRGIEAIDLFAQRHGFIMESMQDVKVLTGMMVDGKALKLLSEVQTSFNYPHCVDKMEDAEGCIYISSQTAFPCELPHCVLRPKNLAVGIGCRKGKSVNEILKALEQVFARHYLSLKSIRLMATIDVKKDEAGILAACEMLGAELRIFRADEIQQVQEQFAGSEFVESQVGVKAVSEPCAFLAGGDILVGKTAIDGITIAVAKLE</sequence>
<reference evidence="4 5" key="1">
    <citation type="submission" date="2017-10" db="EMBL/GenBank/DDBJ databases">
        <title>Novel microbial diversity and functional potential in the marine mammal oral microbiome.</title>
        <authorList>
            <person name="Dudek N.K."/>
            <person name="Sun C.L."/>
            <person name="Burstein D."/>
            <person name="Kantor R.S."/>
            <person name="Aliaga Goltsman D.S."/>
            <person name="Bik E.M."/>
            <person name="Thomas B.C."/>
            <person name="Banfield J.F."/>
            <person name="Relman D.A."/>
        </authorList>
    </citation>
    <scope>NUCLEOTIDE SEQUENCE [LARGE SCALE GENOMIC DNA]</scope>
    <source>
        <strain evidence="4">DOLZORAL124_49_17</strain>
    </source>
</reference>
<dbReference type="Proteomes" id="UP000229740">
    <property type="component" value="Unassembled WGS sequence"/>
</dbReference>
<protein>
    <submittedName>
        <fullName evidence="4">Cobalt-precorrin 5A hydrolase</fullName>
    </submittedName>
</protein>
<dbReference type="GO" id="GO:0009236">
    <property type="term" value="P:cobalamin biosynthetic process"/>
    <property type="evidence" value="ECO:0007669"/>
    <property type="project" value="InterPro"/>
</dbReference>
<evidence type="ECO:0000313" key="5">
    <source>
        <dbReference type="Proteomes" id="UP000229740"/>
    </source>
</evidence>
<feature type="domain" description="CobE/GbiG C-terminal" evidence="1">
    <location>
        <begin position="203"/>
        <end position="319"/>
    </location>
</feature>
<evidence type="ECO:0000259" key="3">
    <source>
        <dbReference type="Pfam" id="PF11761"/>
    </source>
</evidence>
<accession>A0A2G6EA60</accession>
<organism evidence="4 5">
    <name type="scientific">candidate division KSB3 bacterium</name>
    <dbReference type="NCBI Taxonomy" id="2044937"/>
    <lineage>
        <taxon>Bacteria</taxon>
        <taxon>candidate division KSB3</taxon>
    </lineage>
</organism>
<evidence type="ECO:0000313" key="4">
    <source>
        <dbReference type="EMBL" id="PID58847.1"/>
    </source>
</evidence>
<dbReference type="InterPro" id="IPR052553">
    <property type="entry name" value="CbiG_hydrolase"/>
</dbReference>
<evidence type="ECO:0000259" key="2">
    <source>
        <dbReference type="Pfam" id="PF11760"/>
    </source>
</evidence>
<dbReference type="AlphaFoldDB" id="A0A2G6EA60"/>
<dbReference type="EMBL" id="PDPS01000021">
    <property type="protein sequence ID" value="PID58847.1"/>
    <property type="molecule type" value="Genomic_DNA"/>
</dbReference>
<dbReference type="Pfam" id="PF11761">
    <property type="entry name" value="CbiG_mid"/>
    <property type="match status" value="1"/>
</dbReference>
<name>A0A2G6EA60_9BACT</name>
<keyword evidence="4" id="KW-0378">Hydrolase</keyword>
<dbReference type="GO" id="GO:0016787">
    <property type="term" value="F:hydrolase activity"/>
    <property type="evidence" value="ECO:0007669"/>
    <property type="project" value="UniProtKB-KW"/>
</dbReference>
<feature type="domain" description="Cobalamin synthesis G N-terminal" evidence="2">
    <location>
        <begin position="40"/>
        <end position="118"/>
    </location>
</feature>
<dbReference type="NCBIfam" id="NF004466">
    <property type="entry name" value="PRK05788.1-4"/>
    <property type="match status" value="1"/>
</dbReference>
<dbReference type="Pfam" id="PF11760">
    <property type="entry name" value="CbiG_N"/>
    <property type="match status" value="1"/>
</dbReference>
<comment type="caution">
    <text evidence="4">The sequence shown here is derived from an EMBL/GenBank/DDBJ whole genome shotgun (WGS) entry which is preliminary data.</text>
</comment>
<dbReference type="Gene3D" id="3.40.50.11220">
    <property type="match status" value="1"/>
</dbReference>
<dbReference type="PANTHER" id="PTHR37477:SF1">
    <property type="entry name" value="COBALT-PRECORRIN-5A HYDROLASE"/>
    <property type="match status" value="1"/>
</dbReference>
<dbReference type="InterPro" id="IPR002750">
    <property type="entry name" value="CobE/GbiG_C"/>
</dbReference>
<dbReference type="InterPro" id="IPR036518">
    <property type="entry name" value="CobE/GbiG_C_sf"/>
</dbReference>
<dbReference type="InterPro" id="IPR021745">
    <property type="entry name" value="CbiG_mid"/>
</dbReference>
<gene>
    <name evidence="4" type="ORF">CSB45_02285</name>
</gene>
<dbReference type="PANTHER" id="PTHR37477">
    <property type="entry name" value="COBALT-PRECORRIN-5A HYDROLASE"/>
    <property type="match status" value="1"/>
</dbReference>
<dbReference type="SUPFAM" id="SSF159664">
    <property type="entry name" value="CobE/GbiG C-terminal domain-like"/>
    <property type="match status" value="1"/>
</dbReference>
<feature type="domain" description="Cobalamin biosynthesis central region" evidence="3">
    <location>
        <begin position="124"/>
        <end position="200"/>
    </location>
</feature>
<dbReference type="Gene3D" id="3.30.420.180">
    <property type="entry name" value="CobE/GbiG C-terminal domain"/>
    <property type="match status" value="1"/>
</dbReference>
<evidence type="ECO:0000259" key="1">
    <source>
        <dbReference type="Pfam" id="PF01890"/>
    </source>
</evidence>
<proteinExistence type="predicted"/>
<dbReference type="InterPro" id="IPR038029">
    <property type="entry name" value="GbiG_N_sf"/>
</dbReference>
<dbReference type="Pfam" id="PF01890">
    <property type="entry name" value="CbiG_C"/>
    <property type="match status" value="1"/>
</dbReference>
<dbReference type="InterPro" id="IPR021744">
    <property type="entry name" value="CbiG_N"/>
</dbReference>